<dbReference type="InterPro" id="IPR000834">
    <property type="entry name" value="Peptidase_M14"/>
</dbReference>
<comment type="similarity">
    <text evidence="2">Belongs to the peptidase M14 family.</text>
</comment>
<dbReference type="Pfam" id="PF00246">
    <property type="entry name" value="Peptidase_M14"/>
    <property type="match status" value="1"/>
</dbReference>
<dbReference type="AlphaFoldDB" id="A0A1Y1CPU8"/>
<protein>
    <recommendedName>
        <fullName evidence="3">Peptidase M14 domain-containing protein</fullName>
    </recommendedName>
</protein>
<dbReference type="EMBL" id="AP018042">
    <property type="protein sequence ID" value="BAX81271.1"/>
    <property type="molecule type" value="Genomic_DNA"/>
</dbReference>
<evidence type="ECO:0000256" key="2">
    <source>
        <dbReference type="PROSITE-ProRule" id="PRU01379"/>
    </source>
</evidence>
<dbReference type="CDD" id="cd06234">
    <property type="entry name" value="M14_PaCCP-like"/>
    <property type="match status" value="1"/>
</dbReference>
<dbReference type="KEGG" id="mbas:ALGA_2966"/>
<evidence type="ECO:0000313" key="4">
    <source>
        <dbReference type="EMBL" id="BAX81271.1"/>
    </source>
</evidence>
<dbReference type="GO" id="GO:0008270">
    <property type="term" value="F:zinc ion binding"/>
    <property type="evidence" value="ECO:0007669"/>
    <property type="project" value="InterPro"/>
</dbReference>
<feature type="active site" description="Proton donor/acceptor" evidence="2">
    <location>
        <position position="335"/>
    </location>
</feature>
<evidence type="ECO:0000256" key="1">
    <source>
        <dbReference type="ARBA" id="ARBA00001947"/>
    </source>
</evidence>
<reference evidence="5" key="2">
    <citation type="journal article" date="2020" name="Antonie Van Leeuwenhoek">
        <title>Labilibaculum antarcticum sp. nov., a novel facultative anaerobic, psychrotorelant bacterium isolated from marine sediment of Antarctica.</title>
        <authorList>
            <person name="Watanabe M."/>
            <person name="Kojima H."/>
            <person name="Fukui M."/>
        </authorList>
    </citation>
    <scope>NUCLEOTIDE SEQUENCE [LARGE SCALE GENOMIC DNA]</scope>
    <source>
        <strain evidence="5">SPP2</strain>
    </source>
</reference>
<dbReference type="PROSITE" id="PS52035">
    <property type="entry name" value="PEPTIDASE_M14"/>
    <property type="match status" value="1"/>
</dbReference>
<dbReference type="Proteomes" id="UP000218267">
    <property type="component" value="Chromosome"/>
</dbReference>
<comment type="cofactor">
    <cofactor evidence="1">
        <name>Zn(2+)</name>
        <dbReference type="ChEBI" id="CHEBI:29105"/>
    </cofactor>
</comment>
<dbReference type="GO" id="GO:0004181">
    <property type="term" value="F:metallocarboxypeptidase activity"/>
    <property type="evidence" value="ECO:0007669"/>
    <property type="project" value="InterPro"/>
</dbReference>
<evidence type="ECO:0000313" key="5">
    <source>
        <dbReference type="Proteomes" id="UP000218267"/>
    </source>
</evidence>
<gene>
    <name evidence="4" type="ORF">ALGA_2966</name>
</gene>
<accession>A0A1Y1CPU8</accession>
<proteinExistence type="inferred from homology"/>
<dbReference type="OrthoDB" id="1111523at2"/>
<dbReference type="InterPro" id="IPR040626">
    <property type="entry name" value="Pepdidase_M14_N"/>
</dbReference>
<dbReference type="SUPFAM" id="SSF53187">
    <property type="entry name" value="Zn-dependent exopeptidases"/>
    <property type="match status" value="1"/>
</dbReference>
<dbReference type="InterPro" id="IPR050821">
    <property type="entry name" value="Cytosolic_carboxypeptidase"/>
</dbReference>
<evidence type="ECO:0000259" key="3">
    <source>
        <dbReference type="PROSITE" id="PS52035"/>
    </source>
</evidence>
<dbReference type="RefSeq" id="WP_096430473.1">
    <property type="nucleotide sequence ID" value="NZ_AP018042.1"/>
</dbReference>
<feature type="domain" description="Peptidase M14" evidence="3">
    <location>
        <begin position="110"/>
        <end position="374"/>
    </location>
</feature>
<dbReference type="Gene3D" id="3.40.630.10">
    <property type="entry name" value="Zn peptidases"/>
    <property type="match status" value="1"/>
</dbReference>
<dbReference type="PANTHER" id="PTHR12756:SF11">
    <property type="entry name" value="CYTOSOLIC CARBOXYPEPTIDASE 1"/>
    <property type="match status" value="1"/>
</dbReference>
<name>A0A1Y1CPU8_9BACT</name>
<reference evidence="4 5" key="1">
    <citation type="journal article" date="2018" name="Mar. Genomics">
        <title>Complete genome sequence of Marinifilaceae bacterium strain SPP2, isolated from the Antarctic marine sediment.</title>
        <authorList>
            <person name="Watanabe M."/>
            <person name="Kojima H."/>
            <person name="Fukui M."/>
        </authorList>
    </citation>
    <scope>NUCLEOTIDE SEQUENCE [LARGE SCALE GENOMIC DNA]</scope>
    <source>
        <strain evidence="4 5">SPP2</strain>
    </source>
</reference>
<keyword evidence="5" id="KW-1185">Reference proteome</keyword>
<dbReference type="PANTHER" id="PTHR12756">
    <property type="entry name" value="CYTOSOLIC CARBOXYPEPTIDASE"/>
    <property type="match status" value="1"/>
</dbReference>
<organism evidence="4 5">
    <name type="scientific">Labilibaculum antarcticum</name>
    <dbReference type="NCBI Taxonomy" id="1717717"/>
    <lineage>
        <taxon>Bacteria</taxon>
        <taxon>Pseudomonadati</taxon>
        <taxon>Bacteroidota</taxon>
        <taxon>Bacteroidia</taxon>
        <taxon>Marinilabiliales</taxon>
        <taxon>Marinifilaceae</taxon>
        <taxon>Labilibaculum</taxon>
    </lineage>
</organism>
<dbReference type="SMART" id="SM00631">
    <property type="entry name" value="Zn_pept"/>
    <property type="match status" value="1"/>
</dbReference>
<dbReference type="Pfam" id="PF18027">
    <property type="entry name" value="Pepdidase_M14_N"/>
    <property type="match status" value="1"/>
</dbReference>
<sequence>MNISSNFDGGKIEVIDASNPQNIQLSIPNDTNSEHFQWFYFRLMGAMEESVKIRITNASKASYPEGYEGYNAVASYDRENWFRVPSNYDGKELTIEHTPVYNSVYYAYFAPYTYDQHLDLVHQAQMSPECELVSIGKTVEGKDIDMLIVGEADEEKKSIWVIARQHPGEPMAEWFMQGLLDRLLDQDDPISKSLLDKAVFYLVPNMNIDGSIAGNLRVNTKGINYNREWAEPSIENSPEVFHVRNLMDEYGCDLNLDIHGDEGLPYNFISGIEGIPSFDERLKKLTENFIGSWIATCPDLQDTHSYPKNEPGTGNLAICSKHIGERYKCLSLTLEMPFKDNNDLPDPEYGWSPERSILFGESVLQPIYQVVNHLR</sequence>
<dbReference type="Gene3D" id="2.60.40.3120">
    <property type="match status" value="1"/>
</dbReference>
<dbReference type="GO" id="GO:0006508">
    <property type="term" value="P:proteolysis"/>
    <property type="evidence" value="ECO:0007669"/>
    <property type="project" value="InterPro"/>
</dbReference>